<name>R1H1T2_9GAMM</name>
<protein>
    <submittedName>
        <fullName evidence="1">Uncharacterized protein</fullName>
    </submittedName>
</protein>
<evidence type="ECO:0000313" key="2">
    <source>
        <dbReference type="Proteomes" id="UP000013526"/>
    </source>
</evidence>
<dbReference type="AlphaFoldDB" id="R1H1T2"/>
<dbReference type="EMBL" id="AQGQ01000096">
    <property type="protein sequence ID" value="EOD54586.1"/>
    <property type="molecule type" value="Genomic_DNA"/>
</dbReference>
<dbReference type="PATRIC" id="fig|1268236.3.peg.2672"/>
<reference evidence="1 2" key="1">
    <citation type="journal article" date="2013" name="Genome Announc.">
        <title>Draft Genome Sequence of Aeromonas molluscorum Strain 848TT, Isolated from Bivalve Molluscs.</title>
        <authorList>
            <person name="Spataro N."/>
            <person name="Farfan M."/>
            <person name="Albarral V."/>
            <person name="Sanglas A."/>
            <person name="Loren J.G."/>
            <person name="Fuste M.C."/>
            <person name="Bosch E."/>
        </authorList>
    </citation>
    <scope>NUCLEOTIDE SEQUENCE [LARGE SCALE GENOMIC DNA]</scope>
    <source>
        <strain evidence="1 2">848</strain>
    </source>
</reference>
<dbReference type="Proteomes" id="UP000013526">
    <property type="component" value="Unassembled WGS sequence"/>
</dbReference>
<proteinExistence type="predicted"/>
<organism evidence="1 2">
    <name type="scientific">Aeromonas molluscorum 848</name>
    <dbReference type="NCBI Taxonomy" id="1268236"/>
    <lineage>
        <taxon>Bacteria</taxon>
        <taxon>Pseudomonadati</taxon>
        <taxon>Pseudomonadota</taxon>
        <taxon>Gammaproteobacteria</taxon>
        <taxon>Aeromonadales</taxon>
        <taxon>Aeromonadaceae</taxon>
        <taxon>Aeromonas</taxon>
    </lineage>
</organism>
<evidence type="ECO:0000313" key="1">
    <source>
        <dbReference type="EMBL" id="EOD54586.1"/>
    </source>
</evidence>
<keyword evidence="2" id="KW-1185">Reference proteome</keyword>
<comment type="caution">
    <text evidence="1">The sequence shown here is derived from an EMBL/GenBank/DDBJ whole genome shotgun (WGS) entry which is preliminary data.</text>
</comment>
<accession>R1H1T2</accession>
<sequence length="62" mass="7031">MAWYLASLFALLLTLPWWPLPNWPVAPVGRGSLQPAVLERIERQHWQLAQTSAPAELTARNP</sequence>
<dbReference type="RefSeq" id="WP_005903770.1">
    <property type="nucleotide sequence ID" value="NZ_AQGQ01000096.1"/>
</dbReference>
<gene>
    <name evidence="1" type="ORF">G113_13594</name>
</gene>